<dbReference type="PANTHER" id="PTHR24220">
    <property type="entry name" value="IMPORT ATP-BINDING PROTEIN"/>
    <property type="match status" value="1"/>
</dbReference>
<organism evidence="6 7">
    <name type="scientific">Actomonas aquatica</name>
    <dbReference type="NCBI Taxonomy" id="2866162"/>
    <lineage>
        <taxon>Bacteria</taxon>
        <taxon>Pseudomonadati</taxon>
        <taxon>Verrucomicrobiota</taxon>
        <taxon>Opitutia</taxon>
        <taxon>Opitutales</taxon>
        <taxon>Opitutaceae</taxon>
        <taxon>Actomonas</taxon>
    </lineage>
</organism>
<dbReference type="InterPro" id="IPR003439">
    <property type="entry name" value="ABC_transporter-like_ATP-bd"/>
</dbReference>
<evidence type="ECO:0000256" key="2">
    <source>
        <dbReference type="ARBA" id="ARBA00022448"/>
    </source>
</evidence>
<feature type="domain" description="ABC transporter" evidence="5">
    <location>
        <begin position="14"/>
        <end position="228"/>
    </location>
</feature>
<dbReference type="SMART" id="SM00382">
    <property type="entry name" value="AAA"/>
    <property type="match status" value="1"/>
</dbReference>
<proteinExistence type="inferred from homology"/>
<dbReference type="InterPro" id="IPR003593">
    <property type="entry name" value="AAA+_ATPase"/>
</dbReference>
<dbReference type="PROSITE" id="PS50893">
    <property type="entry name" value="ABC_TRANSPORTER_2"/>
    <property type="match status" value="1"/>
</dbReference>
<protein>
    <submittedName>
        <fullName evidence="6">ABC transporter ATP-binding protein</fullName>
    </submittedName>
</protein>
<dbReference type="InterPro" id="IPR017871">
    <property type="entry name" value="ABC_transporter-like_CS"/>
</dbReference>
<reference evidence="6 7" key="1">
    <citation type="submission" date="2023-12" db="EMBL/GenBank/DDBJ databases">
        <title>Description of an unclassified Opitutus bacterium of Verrucomicrobiota.</title>
        <authorList>
            <person name="Zhang D.-F."/>
        </authorList>
    </citation>
    <scope>NUCLEOTIDE SEQUENCE [LARGE SCALE GENOMIC DNA]</scope>
    <source>
        <strain evidence="6 7">WL0086</strain>
    </source>
</reference>
<gene>
    <name evidence="6" type="ORF">K1X11_022270</name>
</gene>
<evidence type="ECO:0000313" key="7">
    <source>
        <dbReference type="Proteomes" id="UP000738431"/>
    </source>
</evidence>
<dbReference type="Proteomes" id="UP000738431">
    <property type="component" value="Chromosome"/>
</dbReference>
<dbReference type="GO" id="GO:0005524">
    <property type="term" value="F:ATP binding"/>
    <property type="evidence" value="ECO:0007669"/>
    <property type="project" value="UniProtKB-KW"/>
</dbReference>
<dbReference type="InterPro" id="IPR015854">
    <property type="entry name" value="ABC_transpr_LolD-like"/>
</dbReference>
<dbReference type="SUPFAM" id="SSF52540">
    <property type="entry name" value="P-loop containing nucleoside triphosphate hydrolases"/>
    <property type="match status" value="1"/>
</dbReference>
<keyword evidence="3" id="KW-0547">Nucleotide-binding</keyword>
<sequence length="228" mass="24305">MSAATSSASANAVLAARGVAKSFVSGERKLQVLQDVAIEVLAGESVSIRGESGSGKSTLLHLLAGLDTVDGGEVRWGGSAKLDAARRGRFLGMVFQSFYLIPELTALDNVLMAARMVGRVGKTERARAAELLLRVGLAERAQHVPAKLSGGERQRVAVARALMNRPELLLADEPTGNLDERTGDEVINLLLQLCRETQTTLVLVTHNPAHAARTDRQLVLHEGRLGEA</sequence>
<evidence type="ECO:0000313" key="6">
    <source>
        <dbReference type="EMBL" id="WRQ87551.1"/>
    </source>
</evidence>
<evidence type="ECO:0000256" key="1">
    <source>
        <dbReference type="ARBA" id="ARBA00005417"/>
    </source>
</evidence>
<dbReference type="Gene3D" id="3.40.50.300">
    <property type="entry name" value="P-loop containing nucleotide triphosphate hydrolases"/>
    <property type="match status" value="1"/>
</dbReference>
<dbReference type="RefSeq" id="WP_221030288.1">
    <property type="nucleotide sequence ID" value="NZ_CP139781.1"/>
</dbReference>
<dbReference type="InterPro" id="IPR017911">
    <property type="entry name" value="MacB-like_ATP-bd"/>
</dbReference>
<accession>A0ABZ1C762</accession>
<dbReference type="EMBL" id="CP139781">
    <property type="protein sequence ID" value="WRQ87551.1"/>
    <property type="molecule type" value="Genomic_DNA"/>
</dbReference>
<dbReference type="PROSITE" id="PS00211">
    <property type="entry name" value="ABC_TRANSPORTER_1"/>
    <property type="match status" value="1"/>
</dbReference>
<evidence type="ECO:0000256" key="3">
    <source>
        <dbReference type="ARBA" id="ARBA00022741"/>
    </source>
</evidence>
<dbReference type="InterPro" id="IPR027417">
    <property type="entry name" value="P-loop_NTPase"/>
</dbReference>
<keyword evidence="2" id="KW-0813">Transport</keyword>
<dbReference type="Pfam" id="PF00005">
    <property type="entry name" value="ABC_tran"/>
    <property type="match status" value="1"/>
</dbReference>
<dbReference type="PANTHER" id="PTHR24220:SF689">
    <property type="entry name" value="LIPOPROTEIN-RELEASING SYSTEM ATP-BINDING PROTEIN LOLD"/>
    <property type="match status" value="1"/>
</dbReference>
<keyword evidence="7" id="KW-1185">Reference proteome</keyword>
<evidence type="ECO:0000259" key="5">
    <source>
        <dbReference type="PROSITE" id="PS50893"/>
    </source>
</evidence>
<evidence type="ECO:0000256" key="4">
    <source>
        <dbReference type="ARBA" id="ARBA00022840"/>
    </source>
</evidence>
<keyword evidence="4 6" id="KW-0067">ATP-binding</keyword>
<dbReference type="CDD" id="cd03255">
    <property type="entry name" value="ABC_MJ0796_LolCDE_FtsE"/>
    <property type="match status" value="1"/>
</dbReference>
<comment type="similarity">
    <text evidence="1">Belongs to the ABC transporter superfamily.</text>
</comment>
<name>A0ABZ1C762_9BACT</name>